<dbReference type="AlphaFoldDB" id="A0A3M6VBF1"/>
<feature type="compositionally biased region" description="Polar residues" evidence="9">
    <location>
        <begin position="1"/>
        <end position="11"/>
    </location>
</feature>
<organism evidence="11 13">
    <name type="scientific">Peronospora effusa</name>
    <dbReference type="NCBI Taxonomy" id="542832"/>
    <lineage>
        <taxon>Eukaryota</taxon>
        <taxon>Sar</taxon>
        <taxon>Stramenopiles</taxon>
        <taxon>Oomycota</taxon>
        <taxon>Peronosporomycetes</taxon>
        <taxon>Peronosporales</taxon>
        <taxon>Peronosporaceae</taxon>
        <taxon>Peronospora</taxon>
    </lineage>
</organism>
<evidence type="ECO:0000256" key="4">
    <source>
        <dbReference type="ARBA" id="ARBA00022741"/>
    </source>
</evidence>
<evidence type="ECO:0000259" key="10">
    <source>
        <dbReference type="PROSITE" id="PS50011"/>
    </source>
</evidence>
<dbReference type="STRING" id="542832.A0A3M6VBF1"/>
<keyword evidence="13" id="KW-1185">Reference proteome</keyword>
<keyword evidence="3" id="KW-0808">Transferase</keyword>
<reference evidence="13 14" key="1">
    <citation type="submission" date="2018-06" db="EMBL/GenBank/DDBJ databases">
        <title>Comparative genomics of downy mildews reveals potential adaptations to biotrophy.</title>
        <authorList>
            <person name="Fletcher K."/>
            <person name="Klosterman S.J."/>
            <person name="Derevnina L."/>
            <person name="Martin F."/>
            <person name="Koike S."/>
            <person name="Reyes Chin-Wo S."/>
            <person name="Mou B."/>
            <person name="Michelmore R."/>
        </authorList>
    </citation>
    <scope>NUCLEOTIDE SEQUENCE [LARGE SCALE GENOMIC DNA]</scope>
    <source>
        <strain evidence="12 14">R13</strain>
        <strain evidence="11 13">R14</strain>
    </source>
</reference>
<evidence type="ECO:0000256" key="3">
    <source>
        <dbReference type="ARBA" id="ARBA00022679"/>
    </source>
</evidence>
<dbReference type="SUPFAM" id="SSF56112">
    <property type="entry name" value="Protein kinase-like (PK-like)"/>
    <property type="match status" value="1"/>
</dbReference>
<dbReference type="Gene3D" id="1.25.10.10">
    <property type="entry name" value="Leucine-rich Repeat Variant"/>
    <property type="match status" value="1"/>
</dbReference>
<dbReference type="SMART" id="SM01349">
    <property type="entry name" value="TOG"/>
    <property type="match status" value="1"/>
</dbReference>
<dbReference type="GO" id="GO:0005524">
    <property type="term" value="F:ATP binding"/>
    <property type="evidence" value="ECO:0007669"/>
    <property type="project" value="UniProtKB-KW"/>
</dbReference>
<dbReference type="InterPro" id="IPR011989">
    <property type="entry name" value="ARM-like"/>
</dbReference>
<dbReference type="Pfam" id="PF12348">
    <property type="entry name" value="CLASP_N"/>
    <property type="match status" value="1"/>
</dbReference>
<accession>A0A3M6VBF1</accession>
<dbReference type="PROSITE" id="PS50011">
    <property type="entry name" value="PROTEIN_KINASE_DOM"/>
    <property type="match status" value="1"/>
</dbReference>
<dbReference type="InterPro" id="IPR011009">
    <property type="entry name" value="Kinase-like_dom_sf"/>
</dbReference>
<gene>
    <name evidence="12" type="ORF">DD237_006210</name>
    <name evidence="11" type="ORF">DD238_006130</name>
</gene>
<evidence type="ECO:0000256" key="5">
    <source>
        <dbReference type="ARBA" id="ARBA00022777"/>
    </source>
</evidence>
<dbReference type="Gene3D" id="3.30.200.20">
    <property type="entry name" value="Phosphorylase Kinase, domain 1"/>
    <property type="match status" value="1"/>
</dbReference>
<evidence type="ECO:0000256" key="9">
    <source>
        <dbReference type="SAM" id="MobiDB-lite"/>
    </source>
</evidence>
<evidence type="ECO:0000256" key="7">
    <source>
        <dbReference type="ARBA" id="ARBA00047899"/>
    </source>
</evidence>
<evidence type="ECO:0000313" key="12">
    <source>
        <dbReference type="EMBL" id="RQM13205.1"/>
    </source>
</evidence>
<evidence type="ECO:0000313" key="11">
    <source>
        <dbReference type="EMBL" id="RMX64084.1"/>
    </source>
</evidence>
<dbReference type="InterPro" id="IPR034085">
    <property type="entry name" value="TOG"/>
</dbReference>
<dbReference type="GO" id="GO:0007165">
    <property type="term" value="P:signal transduction"/>
    <property type="evidence" value="ECO:0007669"/>
    <property type="project" value="TreeGrafter"/>
</dbReference>
<evidence type="ECO:0000256" key="8">
    <source>
        <dbReference type="ARBA" id="ARBA00048679"/>
    </source>
</evidence>
<dbReference type="Proteomes" id="UP000282087">
    <property type="component" value="Unassembled WGS sequence"/>
</dbReference>
<feature type="region of interest" description="Disordered" evidence="9">
    <location>
        <begin position="1"/>
        <end position="57"/>
    </location>
</feature>
<dbReference type="InterPro" id="IPR016024">
    <property type="entry name" value="ARM-type_fold"/>
</dbReference>
<protein>
    <recommendedName>
        <fullName evidence="1">non-specific serine/threonine protein kinase</fullName>
        <ecNumber evidence="1">2.7.11.1</ecNumber>
    </recommendedName>
</protein>
<keyword evidence="6" id="KW-0067">ATP-binding</keyword>
<evidence type="ECO:0000313" key="13">
    <source>
        <dbReference type="Proteomes" id="UP000282087"/>
    </source>
</evidence>
<dbReference type="EMBL" id="QKXF01000277">
    <property type="protein sequence ID" value="RQM13205.1"/>
    <property type="molecule type" value="Genomic_DNA"/>
</dbReference>
<keyword evidence="4" id="KW-0547">Nucleotide-binding</keyword>
<dbReference type="PANTHER" id="PTHR43895:SF32">
    <property type="entry name" value="SERINE_THREONINE-PROTEIN KINASE CHK1"/>
    <property type="match status" value="1"/>
</dbReference>
<dbReference type="InterPro" id="IPR000719">
    <property type="entry name" value="Prot_kinase_dom"/>
</dbReference>
<dbReference type="EC" id="2.7.11.1" evidence="1"/>
<dbReference type="Pfam" id="PF00069">
    <property type="entry name" value="Pkinase"/>
    <property type="match status" value="1"/>
</dbReference>
<dbReference type="Proteomes" id="UP000286097">
    <property type="component" value="Unassembled WGS sequence"/>
</dbReference>
<comment type="catalytic activity">
    <reaction evidence="7">
        <text>L-threonyl-[protein] + ATP = O-phospho-L-threonyl-[protein] + ADP + H(+)</text>
        <dbReference type="Rhea" id="RHEA:46608"/>
        <dbReference type="Rhea" id="RHEA-COMP:11060"/>
        <dbReference type="Rhea" id="RHEA-COMP:11605"/>
        <dbReference type="ChEBI" id="CHEBI:15378"/>
        <dbReference type="ChEBI" id="CHEBI:30013"/>
        <dbReference type="ChEBI" id="CHEBI:30616"/>
        <dbReference type="ChEBI" id="CHEBI:61977"/>
        <dbReference type="ChEBI" id="CHEBI:456216"/>
        <dbReference type="EC" id="2.7.11.1"/>
    </reaction>
</comment>
<evidence type="ECO:0000256" key="6">
    <source>
        <dbReference type="ARBA" id="ARBA00022840"/>
    </source>
</evidence>
<comment type="catalytic activity">
    <reaction evidence="8">
        <text>L-seryl-[protein] + ATP = O-phospho-L-seryl-[protein] + ADP + H(+)</text>
        <dbReference type="Rhea" id="RHEA:17989"/>
        <dbReference type="Rhea" id="RHEA-COMP:9863"/>
        <dbReference type="Rhea" id="RHEA-COMP:11604"/>
        <dbReference type="ChEBI" id="CHEBI:15378"/>
        <dbReference type="ChEBI" id="CHEBI:29999"/>
        <dbReference type="ChEBI" id="CHEBI:30616"/>
        <dbReference type="ChEBI" id="CHEBI:83421"/>
        <dbReference type="ChEBI" id="CHEBI:456216"/>
        <dbReference type="EC" id="2.7.11.1"/>
    </reaction>
</comment>
<dbReference type="SUPFAM" id="SSF48371">
    <property type="entry name" value="ARM repeat"/>
    <property type="match status" value="1"/>
</dbReference>
<dbReference type="GO" id="GO:0004674">
    <property type="term" value="F:protein serine/threonine kinase activity"/>
    <property type="evidence" value="ECO:0007669"/>
    <property type="project" value="UniProtKB-KW"/>
</dbReference>
<proteinExistence type="predicted"/>
<keyword evidence="5" id="KW-0418">Kinase</keyword>
<dbReference type="EMBL" id="QLLG01000340">
    <property type="protein sequence ID" value="RMX64084.1"/>
    <property type="molecule type" value="Genomic_DNA"/>
</dbReference>
<dbReference type="VEuPathDB" id="FungiDB:DD237_006210"/>
<dbReference type="PANTHER" id="PTHR43895">
    <property type="entry name" value="CALCIUM/CALMODULIN-DEPENDENT PROTEIN KINASE KINASE-RELATED"/>
    <property type="match status" value="1"/>
</dbReference>
<sequence length="476" mass="53671">MTHPSPTSTGPSRKRNQQQQQKQDETIQQHTTPLLDVVPVKRRRSSAASTDEPEVTLGEHITVEEQHKLLDGAPQTELFLVTIKTRDELKKSTDVMREAEILDKLLLQLKEKQQETRDDGDVAWGHEFAALDSLRRFIKHHPDQARRQLENNVLYKLVLPAALSLRSAMARNALLCMQELILGLKTETITHFDAILPVLLNRACSEKQFLKDLARDVLETALQAGGDEEFLNTLLTTSMTEKNAQIVSVAGLYVTKCIIRMDRELLRAFVLEKRSSFFDEMAVLLNCKVVECKTATRRSCQHTRRVIGNEEFVALVKEKLSGTALSDILTASEMRKGAKPGHAKPNIRERMLQLKKQQQQQKKVQSGGNDIAVIVVAPPPPRIRSSSTQASPSVKYAVNTETDERVAIKVLDKEKIQKQNMGAQIKKEISIMKMVRHKHVVVLKEVLASRTKIFIVLELITGGELFDKIVSEGRHV</sequence>
<comment type="caution">
    <text evidence="11">The sequence shown here is derived from an EMBL/GenBank/DDBJ whole genome shotgun (WGS) entry which is preliminary data.</text>
</comment>
<feature type="domain" description="Protein kinase" evidence="10">
    <location>
        <begin position="380"/>
        <end position="476"/>
    </location>
</feature>
<evidence type="ECO:0000313" key="14">
    <source>
        <dbReference type="Proteomes" id="UP000286097"/>
    </source>
</evidence>
<name>A0A3M6VBF1_9STRA</name>
<evidence type="ECO:0000256" key="2">
    <source>
        <dbReference type="ARBA" id="ARBA00022527"/>
    </source>
</evidence>
<dbReference type="InterPro" id="IPR024395">
    <property type="entry name" value="CLASP_N_dom"/>
</dbReference>
<keyword evidence="2" id="KW-0723">Serine/threonine-protein kinase</keyword>
<evidence type="ECO:0000256" key="1">
    <source>
        <dbReference type="ARBA" id="ARBA00012513"/>
    </source>
</evidence>